<dbReference type="VEuPathDB" id="TrichDB:TVAGG3_0539890"/>
<accession>A2EGK5</accession>
<evidence type="ECO:0000313" key="4">
    <source>
        <dbReference type="EMBL" id="EAY08200.1"/>
    </source>
</evidence>
<dbReference type="SMR" id="A2EGK5"/>
<keyword evidence="5" id="KW-1185">Reference proteome</keyword>
<name>A2EGK5_TRIV3</name>
<feature type="coiled-coil region" evidence="3">
    <location>
        <begin position="13"/>
        <end position="61"/>
    </location>
</feature>
<dbReference type="InParanoid" id="A2EGK5"/>
<dbReference type="PANTHER" id="PTHR24188">
    <property type="entry name" value="ANKYRIN REPEAT PROTEIN"/>
    <property type="match status" value="1"/>
</dbReference>
<evidence type="ECO:0000256" key="1">
    <source>
        <dbReference type="ARBA" id="ARBA00022737"/>
    </source>
</evidence>
<keyword evidence="2" id="KW-0040">ANK repeat</keyword>
<dbReference type="RefSeq" id="XP_001320423.1">
    <property type="nucleotide sequence ID" value="XM_001320388.1"/>
</dbReference>
<keyword evidence="1" id="KW-0677">Repeat</keyword>
<proteinExistence type="predicted"/>
<reference evidence="4" key="2">
    <citation type="journal article" date="2007" name="Science">
        <title>Draft genome sequence of the sexually transmitted pathogen Trichomonas vaginalis.</title>
        <authorList>
            <person name="Carlton J.M."/>
            <person name="Hirt R.P."/>
            <person name="Silva J.C."/>
            <person name="Delcher A.L."/>
            <person name="Schatz M."/>
            <person name="Zhao Q."/>
            <person name="Wortman J.R."/>
            <person name="Bidwell S.L."/>
            <person name="Alsmark U.C.M."/>
            <person name="Besteiro S."/>
            <person name="Sicheritz-Ponten T."/>
            <person name="Noel C.J."/>
            <person name="Dacks J.B."/>
            <person name="Foster P.G."/>
            <person name="Simillion C."/>
            <person name="Van de Peer Y."/>
            <person name="Miranda-Saavedra D."/>
            <person name="Barton G.J."/>
            <person name="Westrop G.D."/>
            <person name="Mueller S."/>
            <person name="Dessi D."/>
            <person name="Fiori P.L."/>
            <person name="Ren Q."/>
            <person name="Paulsen I."/>
            <person name="Zhang H."/>
            <person name="Bastida-Corcuera F.D."/>
            <person name="Simoes-Barbosa A."/>
            <person name="Brown M.T."/>
            <person name="Hayes R.D."/>
            <person name="Mukherjee M."/>
            <person name="Okumura C.Y."/>
            <person name="Schneider R."/>
            <person name="Smith A.J."/>
            <person name="Vanacova S."/>
            <person name="Villalvazo M."/>
            <person name="Haas B.J."/>
            <person name="Pertea M."/>
            <person name="Feldblyum T.V."/>
            <person name="Utterback T.R."/>
            <person name="Shu C.L."/>
            <person name="Osoegawa K."/>
            <person name="de Jong P.J."/>
            <person name="Hrdy I."/>
            <person name="Horvathova L."/>
            <person name="Zubacova Z."/>
            <person name="Dolezal P."/>
            <person name="Malik S.B."/>
            <person name="Logsdon J.M. Jr."/>
            <person name="Henze K."/>
            <person name="Gupta A."/>
            <person name="Wang C.C."/>
            <person name="Dunne R.L."/>
            <person name="Upcroft J.A."/>
            <person name="Upcroft P."/>
            <person name="White O."/>
            <person name="Salzberg S.L."/>
            <person name="Tang P."/>
            <person name="Chiu C.-H."/>
            <person name="Lee Y.-S."/>
            <person name="Embley T.M."/>
            <person name="Coombs G.H."/>
            <person name="Mottram J.C."/>
            <person name="Tachezy J."/>
            <person name="Fraser-Liggett C.M."/>
            <person name="Johnson P.J."/>
        </authorList>
    </citation>
    <scope>NUCLEOTIDE SEQUENCE [LARGE SCALE GENOMIC DNA]</scope>
    <source>
        <strain evidence="4">G3</strain>
    </source>
</reference>
<dbReference type="EMBL" id="DS113383">
    <property type="protein sequence ID" value="EAY08200.1"/>
    <property type="molecule type" value="Genomic_DNA"/>
</dbReference>
<dbReference type="Gene3D" id="1.25.40.20">
    <property type="entry name" value="Ankyrin repeat-containing domain"/>
    <property type="match status" value="1"/>
</dbReference>
<evidence type="ECO:0000256" key="2">
    <source>
        <dbReference type="ARBA" id="ARBA00023043"/>
    </source>
</evidence>
<evidence type="ECO:0000313" key="5">
    <source>
        <dbReference type="Proteomes" id="UP000001542"/>
    </source>
</evidence>
<evidence type="ECO:0000256" key="3">
    <source>
        <dbReference type="SAM" id="Coils"/>
    </source>
</evidence>
<dbReference type="Proteomes" id="UP000001542">
    <property type="component" value="Unassembled WGS sequence"/>
</dbReference>
<evidence type="ECO:0008006" key="6">
    <source>
        <dbReference type="Google" id="ProtNLM"/>
    </source>
</evidence>
<dbReference type="KEGG" id="tva:4766098"/>
<dbReference type="VEuPathDB" id="TrichDB:TVAG_308060"/>
<sequence length="139" mass="16494">MKMRIFEGVIGFLDQLQKDQSSTTNKIEKLQADLNRIQKEKENVEKEMQTLRFQLKEKEGNNLPKEFLSKISELKNSKNFDQIYKFFEEISEKGNQKMMLKVCEEELWKKQNPDYCGTNVLHYASSKGNLRLVKQFHIV</sequence>
<protein>
    <recommendedName>
        <fullName evidence="6">Ankyrin repeat protein</fullName>
    </recommendedName>
</protein>
<dbReference type="InterPro" id="IPR036770">
    <property type="entry name" value="Ankyrin_rpt-contain_sf"/>
</dbReference>
<dbReference type="AlphaFoldDB" id="A2EGK5"/>
<dbReference type="PANTHER" id="PTHR24188:SF29">
    <property type="entry name" value="GH09064P"/>
    <property type="match status" value="1"/>
</dbReference>
<gene>
    <name evidence="4" type="ORF">TVAG_308060</name>
</gene>
<keyword evidence="3" id="KW-0175">Coiled coil</keyword>
<reference evidence="4" key="1">
    <citation type="submission" date="2006-10" db="EMBL/GenBank/DDBJ databases">
        <authorList>
            <person name="Amadeo P."/>
            <person name="Zhao Q."/>
            <person name="Wortman J."/>
            <person name="Fraser-Liggett C."/>
            <person name="Carlton J."/>
        </authorList>
    </citation>
    <scope>NUCLEOTIDE SEQUENCE</scope>
    <source>
        <strain evidence="4">G3</strain>
    </source>
</reference>
<organism evidence="4 5">
    <name type="scientific">Trichomonas vaginalis (strain ATCC PRA-98 / G3)</name>
    <dbReference type="NCBI Taxonomy" id="412133"/>
    <lineage>
        <taxon>Eukaryota</taxon>
        <taxon>Metamonada</taxon>
        <taxon>Parabasalia</taxon>
        <taxon>Trichomonadida</taxon>
        <taxon>Trichomonadidae</taxon>
        <taxon>Trichomonas</taxon>
    </lineage>
</organism>